<evidence type="ECO:0000313" key="5">
    <source>
        <dbReference type="EMBL" id="RMX46755.1"/>
    </source>
</evidence>
<keyword evidence="6" id="KW-1185">Reference proteome</keyword>
<dbReference type="Gene3D" id="1.25.40.10">
    <property type="entry name" value="Tetratricopeptide repeat domain"/>
    <property type="match status" value="3"/>
</dbReference>
<dbReference type="InterPro" id="IPR027417">
    <property type="entry name" value="P-loop_NTPase"/>
</dbReference>
<accession>A0A3M6TZ84</accession>
<keyword evidence="1" id="KW-0677">Repeat</keyword>
<feature type="repeat" description="TPR" evidence="3">
    <location>
        <begin position="808"/>
        <end position="841"/>
    </location>
</feature>
<dbReference type="SUPFAM" id="SSF52540">
    <property type="entry name" value="P-loop containing nucleoside triphosphate hydrolases"/>
    <property type="match status" value="1"/>
</dbReference>
<keyword evidence="2 3" id="KW-0802">TPR repeat</keyword>
<evidence type="ECO:0000256" key="2">
    <source>
        <dbReference type="ARBA" id="ARBA00022803"/>
    </source>
</evidence>
<dbReference type="STRING" id="46731.A0A3M6TZ84"/>
<evidence type="ECO:0000256" key="1">
    <source>
        <dbReference type="ARBA" id="ARBA00022737"/>
    </source>
</evidence>
<name>A0A3M6TZ84_POCDA</name>
<dbReference type="OrthoDB" id="1414216at2759"/>
<dbReference type="PANTHER" id="PTHR45641:SF19">
    <property type="entry name" value="NEPHROCYSTIN-3"/>
    <property type="match status" value="1"/>
</dbReference>
<dbReference type="PROSITE" id="PS50005">
    <property type="entry name" value="TPR"/>
    <property type="match status" value="3"/>
</dbReference>
<feature type="repeat" description="TPR" evidence="3">
    <location>
        <begin position="766"/>
        <end position="799"/>
    </location>
</feature>
<proteinExistence type="predicted"/>
<sequence>MEYTVEQLNFFRICYIVFDLIPKSLRSVFKSEWDIRYKGSFGEWKDTTQNGSDFFNSESKKSRSKNARLLTTIKNGNTAEWDCSCFFFAILFSDSIGTTLSRLVRTNVNDLREFRNYIAHITEAKFTDAEFHNSIGRVLVDFSSMGLPISDIEEVKNQTSFPTSEVNRLMALLNNLQEELKRAKSNFHASEEQVRKLTFDLQQAEDTILREQEQIQCLSDEINSRAVSFCHLPFKPSHQIVKRTNDVSRILTQMQKLEDGCKGVVSTVYLSGSPGCGKSQIARQIGQEFFRTSSDESDGLTFVATVNAETLETLVDSYITLAKQLGVTEYTLTQLATSKDSSPKETIHHLKSLIFPKMRQFFKWLIIADNVEDLSMVLGYLPQTASEECGHGQILITTQDTSAIPTSAPQTYHESLSVGMQSEDALELLKQVSQISNHKRAEEVVEVLEFQPLALAAAAFYVCVVVRHGSPNYTWHDYLETFSRGEREGTEEPLAKENGAYSKTMTTAVKMALNNASKNDEILRQTFYLLSLCASESLPIEAAVSFVKARTATSTKETHERPTKELIKAKILKSSLITCLRGDDKVPEYFKMHQIVHEVLKATRITHPETRKALPDAIRSLHQVLLSEYDQLFTNGHACVKLRRVTSHCKALHDVLSTMLANRGDLVKTLASSNTSASIAAWLSITATVCCDLSNPSDAILFSTSACAFIEYMSNTKETEKLKADILAVHGRVLTLQCQYELSLLFLEESTNISIAVYGKEHATVAGCYNNLGNVSRKLGDYSEAKVYYKKALNITKKIYGEEHPNLATSYNNMGVVYSDLRRHHEAKEYYEKAVIIAQKIYGEEHADTARTYNNLGNVHNDLQQYDRAMAYHKEALKIRKKIYGEEHADVAGSYNNLGNVYRNLGEYVQAKQCHVMALKIRQKVYGEGHMKVATSYHNLNIIYRDSSLQSKVKSNICSLL</sequence>
<dbReference type="Pfam" id="PF13374">
    <property type="entry name" value="TPR_10"/>
    <property type="match status" value="1"/>
</dbReference>
<dbReference type="PANTHER" id="PTHR45641">
    <property type="entry name" value="TETRATRICOPEPTIDE REPEAT PROTEIN (AFU_ORTHOLOGUE AFUA_6G03870)"/>
    <property type="match status" value="1"/>
</dbReference>
<reference evidence="5 6" key="1">
    <citation type="journal article" date="2018" name="Sci. Rep.">
        <title>Comparative analysis of the Pocillopora damicornis genome highlights role of immune system in coral evolution.</title>
        <authorList>
            <person name="Cunning R."/>
            <person name="Bay R.A."/>
            <person name="Gillette P."/>
            <person name="Baker A.C."/>
            <person name="Traylor-Knowles N."/>
        </authorList>
    </citation>
    <scope>NUCLEOTIDE SEQUENCE [LARGE SCALE GENOMIC DNA]</scope>
    <source>
        <strain evidence="5">RSMAS</strain>
        <tissue evidence="5">Whole animal</tissue>
    </source>
</reference>
<dbReference type="SMART" id="SM00028">
    <property type="entry name" value="TPR"/>
    <property type="match status" value="4"/>
</dbReference>
<dbReference type="GO" id="GO:0043531">
    <property type="term" value="F:ADP binding"/>
    <property type="evidence" value="ECO:0007669"/>
    <property type="project" value="InterPro"/>
</dbReference>
<protein>
    <submittedName>
        <fullName evidence="5">Uncharacterized protein</fullName>
    </submittedName>
</protein>
<dbReference type="AlphaFoldDB" id="A0A3M6TZ84"/>
<gene>
    <name evidence="5" type="ORF">pdam_00007681</name>
</gene>
<dbReference type="Pfam" id="PF13424">
    <property type="entry name" value="TPR_12"/>
    <property type="match status" value="2"/>
</dbReference>
<evidence type="ECO:0000256" key="4">
    <source>
        <dbReference type="SAM" id="Coils"/>
    </source>
</evidence>
<evidence type="ECO:0000313" key="6">
    <source>
        <dbReference type="Proteomes" id="UP000275408"/>
    </source>
</evidence>
<keyword evidence="4" id="KW-0175">Coiled coil</keyword>
<dbReference type="InterPro" id="IPR011990">
    <property type="entry name" value="TPR-like_helical_dom_sf"/>
</dbReference>
<dbReference type="SUPFAM" id="SSF48452">
    <property type="entry name" value="TPR-like"/>
    <property type="match status" value="1"/>
</dbReference>
<dbReference type="Gene3D" id="3.40.50.300">
    <property type="entry name" value="P-loop containing nucleotide triphosphate hydrolases"/>
    <property type="match status" value="1"/>
</dbReference>
<feature type="repeat" description="TPR" evidence="3">
    <location>
        <begin position="850"/>
        <end position="883"/>
    </location>
</feature>
<dbReference type="EMBL" id="RCHS01002585">
    <property type="protein sequence ID" value="RMX46755.1"/>
    <property type="molecule type" value="Genomic_DNA"/>
</dbReference>
<feature type="coiled-coil region" evidence="4">
    <location>
        <begin position="166"/>
        <end position="221"/>
    </location>
</feature>
<comment type="caution">
    <text evidence="5">The sequence shown here is derived from an EMBL/GenBank/DDBJ whole genome shotgun (WGS) entry which is preliminary data.</text>
</comment>
<evidence type="ECO:0000256" key="3">
    <source>
        <dbReference type="PROSITE-ProRule" id="PRU00339"/>
    </source>
</evidence>
<dbReference type="InterPro" id="IPR019734">
    <property type="entry name" value="TPR_rpt"/>
</dbReference>
<organism evidence="5 6">
    <name type="scientific">Pocillopora damicornis</name>
    <name type="common">Cauliflower coral</name>
    <name type="synonym">Millepora damicornis</name>
    <dbReference type="NCBI Taxonomy" id="46731"/>
    <lineage>
        <taxon>Eukaryota</taxon>
        <taxon>Metazoa</taxon>
        <taxon>Cnidaria</taxon>
        <taxon>Anthozoa</taxon>
        <taxon>Hexacorallia</taxon>
        <taxon>Scleractinia</taxon>
        <taxon>Astrocoeniina</taxon>
        <taxon>Pocilloporidae</taxon>
        <taxon>Pocillopora</taxon>
    </lineage>
</organism>
<dbReference type="Proteomes" id="UP000275408">
    <property type="component" value="Unassembled WGS sequence"/>
</dbReference>